<sequence length="165" mass="17036">MEAAGKGLVVEEEDAVRLFVGLPADVVVSDSRGVCRPRAILVALRVLKLLGVDGVELPVSWAAVQPGPGGWFEWAGYLAVASMVGPASRSPPTAMRSLSGWPTPRPPTPTSSSPTGPGTSARGASPSPSTSSRCSSASRRSRPTRPSSAALPTSSTTSWSQPLRM</sequence>
<dbReference type="Gramene" id="TKW03981">
    <property type="protein sequence ID" value="TKW03981"/>
    <property type="gene ID" value="SEVIR_7G078800v2"/>
</dbReference>
<dbReference type="GO" id="GO:0000272">
    <property type="term" value="P:polysaccharide catabolic process"/>
    <property type="evidence" value="ECO:0007669"/>
    <property type="project" value="UniProtKB-KW"/>
</dbReference>
<dbReference type="InterPro" id="IPR001554">
    <property type="entry name" value="Glyco_hydro_14"/>
</dbReference>
<dbReference type="InterPro" id="IPR017853">
    <property type="entry name" value="GH"/>
</dbReference>
<keyword evidence="3" id="KW-0624">Polysaccharide degradation</keyword>
<dbReference type="PANTHER" id="PTHR31352:SF32">
    <property type="entry name" value="BETA-AMYLASE"/>
    <property type="match status" value="1"/>
</dbReference>
<reference evidence="5" key="1">
    <citation type="submission" date="2019-03" db="EMBL/GenBank/DDBJ databases">
        <title>WGS assembly of Setaria viridis.</title>
        <authorList>
            <person name="Huang P."/>
            <person name="Jenkins J."/>
            <person name="Grimwood J."/>
            <person name="Barry K."/>
            <person name="Healey A."/>
            <person name="Mamidi S."/>
            <person name="Sreedasyam A."/>
            <person name="Shu S."/>
            <person name="Feldman M."/>
            <person name="Wu J."/>
            <person name="Yu Y."/>
            <person name="Chen C."/>
            <person name="Johnson J."/>
            <person name="Rokhsar D."/>
            <person name="Baxter I."/>
            <person name="Schmutz J."/>
            <person name="Brutnell T."/>
            <person name="Kellogg E."/>
        </authorList>
    </citation>
    <scope>NUCLEOTIDE SEQUENCE [LARGE SCALE GENOMIC DNA]</scope>
</reference>
<keyword evidence="2" id="KW-0119">Carbohydrate metabolism</keyword>
<dbReference type="EMBL" id="CM016558">
    <property type="protein sequence ID" value="TKW03981.1"/>
    <property type="molecule type" value="Genomic_DNA"/>
</dbReference>
<proteinExistence type="inferred from homology"/>
<comment type="similarity">
    <text evidence="1">Belongs to the glycosyl hydrolase 14 family.</text>
</comment>
<evidence type="ECO:0000256" key="3">
    <source>
        <dbReference type="ARBA" id="ARBA00023326"/>
    </source>
</evidence>
<organism evidence="5 6">
    <name type="scientific">Setaria viridis</name>
    <name type="common">Green bristlegrass</name>
    <name type="synonym">Setaria italica subsp. viridis</name>
    <dbReference type="NCBI Taxonomy" id="4556"/>
    <lineage>
        <taxon>Eukaryota</taxon>
        <taxon>Viridiplantae</taxon>
        <taxon>Streptophyta</taxon>
        <taxon>Embryophyta</taxon>
        <taxon>Tracheophyta</taxon>
        <taxon>Spermatophyta</taxon>
        <taxon>Magnoliopsida</taxon>
        <taxon>Liliopsida</taxon>
        <taxon>Poales</taxon>
        <taxon>Poaceae</taxon>
        <taxon>PACMAD clade</taxon>
        <taxon>Panicoideae</taxon>
        <taxon>Panicodae</taxon>
        <taxon>Paniceae</taxon>
        <taxon>Cenchrinae</taxon>
        <taxon>Setaria</taxon>
    </lineage>
</organism>
<dbReference type="AlphaFoldDB" id="A0A4U6TN11"/>
<accession>A0A4U6TN11</accession>
<evidence type="ECO:0000313" key="5">
    <source>
        <dbReference type="EMBL" id="TKW03981.1"/>
    </source>
</evidence>
<evidence type="ECO:0000313" key="6">
    <source>
        <dbReference type="Proteomes" id="UP000298652"/>
    </source>
</evidence>
<evidence type="ECO:0000256" key="4">
    <source>
        <dbReference type="SAM" id="MobiDB-lite"/>
    </source>
</evidence>
<protein>
    <recommendedName>
        <fullName evidence="7">Beta-amylase</fullName>
    </recommendedName>
</protein>
<dbReference type="Proteomes" id="UP000298652">
    <property type="component" value="Chromosome 7"/>
</dbReference>
<dbReference type="PANTHER" id="PTHR31352">
    <property type="entry name" value="BETA-AMYLASE 1, CHLOROPLASTIC"/>
    <property type="match status" value="1"/>
</dbReference>
<feature type="region of interest" description="Disordered" evidence="4">
    <location>
        <begin position="85"/>
        <end position="165"/>
    </location>
</feature>
<dbReference type="Gene3D" id="3.20.20.80">
    <property type="entry name" value="Glycosidases"/>
    <property type="match status" value="1"/>
</dbReference>
<gene>
    <name evidence="5" type="ORF">SEVIR_7G078800v2</name>
</gene>
<keyword evidence="6" id="KW-1185">Reference proteome</keyword>
<name>A0A4U6TN11_SETVI</name>
<evidence type="ECO:0008006" key="7">
    <source>
        <dbReference type="Google" id="ProtNLM"/>
    </source>
</evidence>
<feature type="compositionally biased region" description="Low complexity" evidence="4">
    <location>
        <begin position="110"/>
        <end position="165"/>
    </location>
</feature>
<evidence type="ECO:0000256" key="1">
    <source>
        <dbReference type="ARBA" id="ARBA00005652"/>
    </source>
</evidence>
<evidence type="ECO:0000256" key="2">
    <source>
        <dbReference type="ARBA" id="ARBA00023277"/>
    </source>
</evidence>
<dbReference type="SUPFAM" id="SSF51445">
    <property type="entry name" value="(Trans)glycosidases"/>
    <property type="match status" value="1"/>
</dbReference>
<dbReference type="GO" id="GO:0016161">
    <property type="term" value="F:beta-amylase activity"/>
    <property type="evidence" value="ECO:0007669"/>
    <property type="project" value="InterPro"/>
</dbReference>
<dbReference type="OMA" id="SRGVCRP"/>